<protein>
    <submittedName>
        <fullName evidence="5">DNA-binding transcriptional regulator, GntR family</fullName>
    </submittedName>
</protein>
<evidence type="ECO:0000256" key="2">
    <source>
        <dbReference type="ARBA" id="ARBA00023125"/>
    </source>
</evidence>
<evidence type="ECO:0000313" key="6">
    <source>
        <dbReference type="Proteomes" id="UP000199207"/>
    </source>
</evidence>
<feature type="domain" description="HTH gntR-type" evidence="4">
    <location>
        <begin position="5"/>
        <end position="72"/>
    </location>
</feature>
<accession>A0A1I1Q0S9</accession>
<dbReference type="STRING" id="910347.SAMN05421773_110194"/>
<evidence type="ECO:0000313" key="5">
    <source>
        <dbReference type="EMBL" id="SFD15567.1"/>
    </source>
</evidence>
<evidence type="ECO:0000256" key="1">
    <source>
        <dbReference type="ARBA" id="ARBA00023015"/>
    </source>
</evidence>
<name>A0A1I1Q0S9_9ACTN</name>
<dbReference type="SUPFAM" id="SSF46785">
    <property type="entry name" value="Winged helix' DNA-binding domain"/>
    <property type="match status" value="1"/>
</dbReference>
<dbReference type="InterPro" id="IPR008920">
    <property type="entry name" value="TF_FadR/GntR_C"/>
</dbReference>
<dbReference type="Gene3D" id="1.10.10.10">
    <property type="entry name" value="Winged helix-like DNA-binding domain superfamily/Winged helix DNA-binding domain"/>
    <property type="match status" value="1"/>
</dbReference>
<keyword evidence="3" id="KW-0804">Transcription</keyword>
<dbReference type="InterPro" id="IPR036388">
    <property type="entry name" value="WH-like_DNA-bd_sf"/>
</dbReference>
<reference evidence="5 6" key="1">
    <citation type="submission" date="2016-10" db="EMBL/GenBank/DDBJ databases">
        <authorList>
            <person name="de Groot N.N."/>
        </authorList>
    </citation>
    <scope>NUCLEOTIDE SEQUENCE [LARGE SCALE GENOMIC DNA]</scope>
    <source>
        <strain evidence="5 6">CGMCC 4.5739</strain>
    </source>
</reference>
<gene>
    <name evidence="5" type="ORF">SAMN05421773_110194</name>
</gene>
<dbReference type="PANTHER" id="PTHR43537">
    <property type="entry name" value="TRANSCRIPTIONAL REGULATOR, GNTR FAMILY"/>
    <property type="match status" value="1"/>
</dbReference>
<proteinExistence type="predicted"/>
<dbReference type="InterPro" id="IPR036390">
    <property type="entry name" value="WH_DNA-bd_sf"/>
</dbReference>
<dbReference type="SUPFAM" id="SSF48008">
    <property type="entry name" value="GntR ligand-binding domain-like"/>
    <property type="match status" value="1"/>
</dbReference>
<dbReference type="EMBL" id="FOLM01000010">
    <property type="protein sequence ID" value="SFD15567.1"/>
    <property type="molecule type" value="Genomic_DNA"/>
</dbReference>
<dbReference type="InterPro" id="IPR011711">
    <property type="entry name" value="GntR_C"/>
</dbReference>
<dbReference type="CDD" id="cd07377">
    <property type="entry name" value="WHTH_GntR"/>
    <property type="match status" value="1"/>
</dbReference>
<dbReference type="Proteomes" id="UP000199207">
    <property type="component" value="Unassembled WGS sequence"/>
</dbReference>
<dbReference type="AlphaFoldDB" id="A0A1I1Q0S9"/>
<dbReference type="Pfam" id="PF07729">
    <property type="entry name" value="FCD"/>
    <property type="match status" value="1"/>
</dbReference>
<dbReference type="InterPro" id="IPR000524">
    <property type="entry name" value="Tscrpt_reg_HTH_GntR"/>
</dbReference>
<evidence type="ECO:0000256" key="3">
    <source>
        <dbReference type="ARBA" id="ARBA00023163"/>
    </source>
</evidence>
<keyword evidence="6" id="KW-1185">Reference proteome</keyword>
<sequence length="234" mass="25944">MIRRSTLREQLADALREEILAGRLAPGREFTVRQIAEQYGVSATPVREALLDLAAQGLLHAEQHRGFRIREYTLTDFRHMVQARSLVNEGVLLYNPALRLPRGDPAAFTSIRRRAAAAHQAAAAGDLDVLIGYDLRFWREVTALIGNPYIGEFLDRLRIQCWAYAVPRLRGRPDLPRLLWARHPELAEALGERDAGAAAALLRDFRDHALTLAAEIDREAAEAAGRPDTGAAGA</sequence>
<dbReference type="PROSITE" id="PS50949">
    <property type="entry name" value="HTH_GNTR"/>
    <property type="match status" value="1"/>
</dbReference>
<evidence type="ECO:0000259" key="4">
    <source>
        <dbReference type="PROSITE" id="PS50949"/>
    </source>
</evidence>
<dbReference type="GO" id="GO:0003700">
    <property type="term" value="F:DNA-binding transcription factor activity"/>
    <property type="evidence" value="ECO:0007669"/>
    <property type="project" value="InterPro"/>
</dbReference>
<keyword evidence="1" id="KW-0805">Transcription regulation</keyword>
<dbReference type="SMART" id="SM00345">
    <property type="entry name" value="HTH_GNTR"/>
    <property type="match status" value="1"/>
</dbReference>
<dbReference type="SMART" id="SM00895">
    <property type="entry name" value="FCD"/>
    <property type="match status" value="1"/>
</dbReference>
<dbReference type="Pfam" id="PF00392">
    <property type="entry name" value="GntR"/>
    <property type="match status" value="1"/>
</dbReference>
<dbReference type="PANTHER" id="PTHR43537:SF45">
    <property type="entry name" value="GNTR FAMILY REGULATORY PROTEIN"/>
    <property type="match status" value="1"/>
</dbReference>
<keyword evidence="2 5" id="KW-0238">DNA-binding</keyword>
<dbReference type="Gene3D" id="1.20.120.530">
    <property type="entry name" value="GntR ligand-binding domain-like"/>
    <property type="match status" value="1"/>
</dbReference>
<organism evidence="5 6">
    <name type="scientific">Streptomyces aidingensis</name>
    <dbReference type="NCBI Taxonomy" id="910347"/>
    <lineage>
        <taxon>Bacteria</taxon>
        <taxon>Bacillati</taxon>
        <taxon>Actinomycetota</taxon>
        <taxon>Actinomycetes</taxon>
        <taxon>Kitasatosporales</taxon>
        <taxon>Streptomycetaceae</taxon>
        <taxon>Streptomyces</taxon>
    </lineage>
</organism>
<dbReference type="GO" id="GO:0003677">
    <property type="term" value="F:DNA binding"/>
    <property type="evidence" value="ECO:0007669"/>
    <property type="project" value="UniProtKB-KW"/>
</dbReference>